<dbReference type="GeneID" id="14308813"/>
<dbReference type="GO" id="GO:0008310">
    <property type="term" value="F:single-stranded DNA 3'-5' DNA exonuclease activity"/>
    <property type="evidence" value="ECO:0007669"/>
    <property type="project" value="UniProtKB-EC"/>
</dbReference>
<gene>
    <name evidence="15" type="primary">polB</name>
    <name evidence="18" type="ordered locus">Metfor_0140</name>
</gene>
<keyword evidence="5 15" id="KW-0548">Nucleotidyltransferase</keyword>
<dbReference type="STRING" id="593750.Metfor_0140"/>
<dbReference type="eggNOG" id="arCOG04455">
    <property type="taxonomic scope" value="Archaea"/>
</dbReference>
<dbReference type="OrthoDB" id="372039at2157"/>
<evidence type="ECO:0000256" key="10">
    <source>
        <dbReference type="ARBA" id="ARBA00022932"/>
    </source>
</evidence>
<dbReference type="EC" id="3.1.11.1" evidence="15"/>
<evidence type="ECO:0000256" key="14">
    <source>
        <dbReference type="ARBA" id="ARBA00049244"/>
    </source>
</evidence>
<dbReference type="GO" id="GO:0006308">
    <property type="term" value="P:DNA catabolic process"/>
    <property type="evidence" value="ECO:0007669"/>
    <property type="project" value="UniProtKB-UniRule"/>
</dbReference>
<evidence type="ECO:0000256" key="15">
    <source>
        <dbReference type="HAMAP-Rule" id="MF_00325"/>
    </source>
</evidence>
<keyword evidence="8 15" id="KW-0378">Hydrolase</keyword>
<evidence type="ECO:0000256" key="8">
    <source>
        <dbReference type="ARBA" id="ARBA00022801"/>
    </source>
</evidence>
<keyword evidence="12 15" id="KW-0511">Multifunctional enzyme</keyword>
<evidence type="ECO:0000256" key="3">
    <source>
        <dbReference type="ARBA" id="ARBA00011315"/>
    </source>
</evidence>
<keyword evidence="9 15" id="KW-0269">Exonuclease</keyword>
<dbReference type="NCBIfam" id="NF003118">
    <property type="entry name" value="PRK04036.1-3"/>
    <property type="match status" value="1"/>
</dbReference>
<dbReference type="PANTHER" id="PTHR10416:SF0">
    <property type="entry name" value="DNA POLYMERASE DELTA SUBUNIT 2"/>
    <property type="match status" value="1"/>
</dbReference>
<sequence>MLTAQEIALRFLDTKLQVHPEVVRYILENDEPDLIERIIAGVPEDTVVVSAKHIPGIRPTRDGTRFLLDPTVEVVSGNPGTSGPVNGTGDYLHYFRDRFSRLGGMIRGRVGAMPIEGLTKNTRYRQEECTVIGMVVDVSTTKNGHRIAEIEDSSASISVLFRKDRPVFADAEKIVHDEVIGVKGKLSNDGRLFFAEFLYRPDIRIDNTPFKSDKPGKAVLISDVHVGSNTFLEEAWNRFADWLSDSDYQYLLIAGDLVDGIGIYPGQDQELTIKNIYEQYDAFGAMLSDLPSRMKIIISPGNHDVVRGAEPQPVIPEAFTKKFPQNCMQVENPAVVNLQGVRVMMYHGRSIDDMIGLIPGASYEHSGLMMEEMLIRRHLAPAYGRRTPIAAGRTDRMIIDPIPEILHTGHVHIKGITTYRGVLGVNAGTWQSQTAFQKQMNVNPTPALAVVVDLQTLMPETFSFA</sequence>
<organism evidence="18 19">
    <name type="scientific">Methanoregula formicica (strain DSM 22288 / NBRC 105244 / SMSP)</name>
    <dbReference type="NCBI Taxonomy" id="593750"/>
    <lineage>
        <taxon>Archaea</taxon>
        <taxon>Methanobacteriati</taxon>
        <taxon>Methanobacteriota</taxon>
        <taxon>Stenosarchaea group</taxon>
        <taxon>Methanomicrobia</taxon>
        <taxon>Methanomicrobiales</taxon>
        <taxon>Methanoregulaceae</taxon>
        <taxon>Methanoregula</taxon>
    </lineage>
</organism>
<evidence type="ECO:0000256" key="11">
    <source>
        <dbReference type="ARBA" id="ARBA00023125"/>
    </source>
</evidence>
<dbReference type="SUPFAM" id="SSF56300">
    <property type="entry name" value="Metallo-dependent phosphatases"/>
    <property type="match status" value="1"/>
</dbReference>
<comment type="function">
    <text evidence="13 15">Possesses two activities: a DNA synthesis (polymerase) and an exonucleolytic activity that degrades single-stranded DNA in the 3' to 5' direction. Has a template-primer preference which is characteristic of a replicative DNA polymerase.</text>
</comment>
<evidence type="ECO:0000256" key="4">
    <source>
        <dbReference type="ARBA" id="ARBA00022679"/>
    </source>
</evidence>
<dbReference type="HOGENOM" id="CLU_027850_1_0_2"/>
<reference evidence="19" key="1">
    <citation type="submission" date="2011-12" db="EMBL/GenBank/DDBJ databases">
        <title>Complete sequence of Methanoregula formicicum SMSP.</title>
        <authorList>
            <person name="Lucas S."/>
            <person name="Han J."/>
            <person name="Lapidus A."/>
            <person name="Cheng J.-F."/>
            <person name="Goodwin L."/>
            <person name="Pitluck S."/>
            <person name="Peters L."/>
            <person name="Ovchinnikova G."/>
            <person name="Teshima H."/>
            <person name="Detter J.C."/>
            <person name="Han C."/>
            <person name="Tapia R."/>
            <person name="Land M."/>
            <person name="Hauser L."/>
            <person name="Kyrpides N."/>
            <person name="Ivanova N."/>
            <person name="Pagani I."/>
            <person name="Imachi H."/>
            <person name="Tamaki H."/>
            <person name="Sekiguchi Y."/>
            <person name="Kamagata Y."/>
            <person name="Cadillo-Quiroz H."/>
            <person name="Zinder S."/>
            <person name="Liu W.-T."/>
            <person name="Woyke T."/>
        </authorList>
    </citation>
    <scope>NUCLEOTIDE SEQUENCE [LARGE SCALE GENOMIC DNA]</scope>
    <source>
        <strain evidence="19">DSM 22288 / NBRC 105244 / SMSP</strain>
    </source>
</reference>
<comment type="similarity">
    <text evidence="2 15">Belongs to the DNA polymerase delta/II small subunit family.</text>
</comment>
<dbReference type="AlphaFoldDB" id="L0HDR9"/>
<evidence type="ECO:0000259" key="16">
    <source>
        <dbReference type="Pfam" id="PF01336"/>
    </source>
</evidence>
<dbReference type="PIRSF" id="PIRSF000803">
    <property type="entry name" value="Arc_Pol2_small"/>
    <property type="match status" value="1"/>
</dbReference>
<keyword evidence="7 15" id="KW-0540">Nuclease</keyword>
<dbReference type="EMBL" id="CP003167">
    <property type="protein sequence ID" value="AGB01224.1"/>
    <property type="molecule type" value="Genomic_DNA"/>
</dbReference>
<dbReference type="InterPro" id="IPR029052">
    <property type="entry name" value="Metallo-depent_PP-like"/>
</dbReference>
<dbReference type="RefSeq" id="WP_015284188.1">
    <property type="nucleotide sequence ID" value="NC_019943.1"/>
</dbReference>
<evidence type="ECO:0000256" key="13">
    <source>
        <dbReference type="ARBA" id="ARBA00024817"/>
    </source>
</evidence>
<dbReference type="GO" id="GO:0042575">
    <property type="term" value="C:DNA polymerase complex"/>
    <property type="evidence" value="ECO:0007669"/>
    <property type="project" value="TreeGrafter"/>
</dbReference>
<evidence type="ECO:0000256" key="6">
    <source>
        <dbReference type="ARBA" id="ARBA00022705"/>
    </source>
</evidence>
<dbReference type="GO" id="GO:0003887">
    <property type="term" value="F:DNA-directed DNA polymerase activity"/>
    <property type="evidence" value="ECO:0007669"/>
    <property type="project" value="UniProtKB-UniRule"/>
</dbReference>
<evidence type="ECO:0000256" key="5">
    <source>
        <dbReference type="ARBA" id="ARBA00022695"/>
    </source>
</evidence>
<dbReference type="InterPro" id="IPR007185">
    <property type="entry name" value="DNA_pol_a/d/e_bsu"/>
</dbReference>
<dbReference type="CDD" id="cd07386">
    <property type="entry name" value="MPP_DNA_pol_II_small_archeal_C"/>
    <property type="match status" value="1"/>
</dbReference>
<comment type="subunit">
    <text evidence="3 15">Heterodimer of a large subunit and a small subunit.</text>
</comment>
<keyword evidence="11 15" id="KW-0238">DNA-binding</keyword>
<evidence type="ECO:0000256" key="7">
    <source>
        <dbReference type="ARBA" id="ARBA00022722"/>
    </source>
</evidence>
<keyword evidence="4 15" id="KW-0808">Transferase</keyword>
<name>L0HDR9_METFS</name>
<comment type="catalytic activity">
    <reaction evidence="1 15">
        <text>Exonucleolytic cleavage in the 3'- to 5'-direction to yield nucleoside 5'-phosphates.</text>
        <dbReference type="EC" id="3.1.11.1"/>
    </reaction>
</comment>
<evidence type="ECO:0000256" key="2">
    <source>
        <dbReference type="ARBA" id="ARBA00006035"/>
    </source>
</evidence>
<evidence type="ECO:0000256" key="9">
    <source>
        <dbReference type="ARBA" id="ARBA00022839"/>
    </source>
</evidence>
<feature type="domain" description="OB" evidence="16">
    <location>
        <begin position="130"/>
        <end position="189"/>
    </location>
</feature>
<feature type="domain" description="DNA polymerase alpha/delta/epsilon subunit B" evidence="17">
    <location>
        <begin position="219"/>
        <end position="409"/>
    </location>
</feature>
<dbReference type="InterPro" id="IPR004365">
    <property type="entry name" value="NA-bd_OB_tRNA"/>
</dbReference>
<accession>L0HDR9</accession>
<dbReference type="GO" id="GO:0006271">
    <property type="term" value="P:DNA strand elongation involved in DNA replication"/>
    <property type="evidence" value="ECO:0007669"/>
    <property type="project" value="TreeGrafter"/>
</dbReference>
<protein>
    <recommendedName>
        <fullName evidence="15">DNA polymerase II small subunit</fullName>
        <shortName evidence="15">Pol II</shortName>
        <ecNumber evidence="15">2.7.7.7</ecNumber>
    </recommendedName>
    <alternativeName>
        <fullName evidence="15">Exodeoxyribonuclease small subunit</fullName>
        <ecNumber evidence="15">3.1.11.1</ecNumber>
    </alternativeName>
</protein>
<evidence type="ECO:0000313" key="18">
    <source>
        <dbReference type="EMBL" id="AGB01224.1"/>
    </source>
</evidence>
<dbReference type="Gene3D" id="3.60.21.50">
    <property type="match status" value="1"/>
</dbReference>
<dbReference type="InterPro" id="IPR011149">
    <property type="entry name" value="Pol2_small_arc"/>
</dbReference>
<evidence type="ECO:0000259" key="17">
    <source>
        <dbReference type="Pfam" id="PF04042"/>
    </source>
</evidence>
<dbReference type="HAMAP" id="MF_00325">
    <property type="entry name" value="DNApol_II_A_arch"/>
    <property type="match status" value="1"/>
</dbReference>
<reference evidence="18 19" key="2">
    <citation type="journal article" date="2014" name="Genome Announc.">
        <title>Complete Genome Sequence of Methanoregula formicica SMSPT, a Mesophilic Hydrogenotrophic Methanogen Isolated from a Methanogenic Upflow Anaerobic Sludge Blanket Reactor.</title>
        <authorList>
            <person name="Yamamoto K."/>
            <person name="Tamaki H."/>
            <person name="Cadillo-Quiroz H."/>
            <person name="Imachi H."/>
            <person name="Kyrpides N."/>
            <person name="Woyke T."/>
            <person name="Goodwin L."/>
            <person name="Zinder S.H."/>
            <person name="Kamagata Y."/>
            <person name="Liu W.T."/>
        </authorList>
    </citation>
    <scope>NUCLEOTIDE SEQUENCE [LARGE SCALE GENOMIC DNA]</scope>
    <source>
        <strain evidence="19">DSM 22288 / NBRC 105244 / SMSP</strain>
    </source>
</reference>
<proteinExistence type="inferred from homology"/>
<dbReference type="Pfam" id="PF04042">
    <property type="entry name" value="DNA_pol_E_B"/>
    <property type="match status" value="1"/>
</dbReference>
<keyword evidence="19" id="KW-1185">Reference proteome</keyword>
<dbReference type="PANTHER" id="PTHR10416">
    <property type="entry name" value="DNA POLYMERASE DELTA SUBUNIT 2"/>
    <property type="match status" value="1"/>
</dbReference>
<keyword evidence="6 15" id="KW-0235">DNA replication</keyword>
<evidence type="ECO:0000256" key="12">
    <source>
        <dbReference type="ARBA" id="ARBA00023268"/>
    </source>
</evidence>
<dbReference type="InParanoid" id="L0HDR9"/>
<dbReference type="CDD" id="cd04490">
    <property type="entry name" value="PolII_SU_OBF"/>
    <property type="match status" value="1"/>
</dbReference>
<dbReference type="FunCoup" id="L0HDR9">
    <property type="interactions" value="11"/>
</dbReference>
<dbReference type="GO" id="GO:0003677">
    <property type="term" value="F:DNA binding"/>
    <property type="evidence" value="ECO:0007669"/>
    <property type="project" value="UniProtKB-UniRule"/>
</dbReference>
<dbReference type="InterPro" id="IPR024826">
    <property type="entry name" value="DNA_pol_delta/II_ssu"/>
</dbReference>
<dbReference type="Pfam" id="PF01336">
    <property type="entry name" value="tRNA_anti-codon"/>
    <property type="match status" value="1"/>
</dbReference>
<comment type="catalytic activity">
    <reaction evidence="14 15">
        <text>DNA(n) + a 2'-deoxyribonucleoside 5'-triphosphate = DNA(n+1) + diphosphate</text>
        <dbReference type="Rhea" id="RHEA:22508"/>
        <dbReference type="Rhea" id="RHEA-COMP:17339"/>
        <dbReference type="Rhea" id="RHEA-COMP:17340"/>
        <dbReference type="ChEBI" id="CHEBI:33019"/>
        <dbReference type="ChEBI" id="CHEBI:61560"/>
        <dbReference type="ChEBI" id="CHEBI:173112"/>
        <dbReference type="EC" id="2.7.7.7"/>
    </reaction>
</comment>
<evidence type="ECO:0000256" key="1">
    <source>
        <dbReference type="ARBA" id="ARBA00000563"/>
    </source>
</evidence>
<dbReference type="Proteomes" id="UP000010824">
    <property type="component" value="Chromosome"/>
</dbReference>
<dbReference type="KEGG" id="mfo:Metfor_0140"/>
<evidence type="ECO:0000313" key="19">
    <source>
        <dbReference type="Proteomes" id="UP000010824"/>
    </source>
</evidence>
<dbReference type="EC" id="2.7.7.7" evidence="15"/>
<keyword evidence="10 15" id="KW-0239">DNA-directed DNA polymerase</keyword>